<evidence type="ECO:0000256" key="10">
    <source>
        <dbReference type="ARBA" id="ARBA00023310"/>
    </source>
</evidence>
<keyword evidence="10 11" id="KW-0066">ATP synthesis</keyword>
<keyword evidence="4 11" id="KW-0138">CF(0)</keyword>
<dbReference type="STRING" id="77020.A0A0N0RSE5"/>
<comment type="subunit">
    <text evidence="11">F-type ATPases have 2 components, CF(1) - the catalytic core - and CF(0) - the membrane proton channel. CF(1) and CF(0) have multiple subunits.</text>
</comment>
<evidence type="ECO:0000256" key="3">
    <source>
        <dbReference type="ARBA" id="ARBA00022448"/>
    </source>
</evidence>
<keyword evidence="6 11" id="KW-0999">Mitochondrion inner membrane</keyword>
<keyword evidence="3 11" id="KW-0813">Transport</keyword>
<protein>
    <recommendedName>
        <fullName evidence="11">ATP synthase F(0) complex subunit e, mitochondrial</fullName>
    </recommendedName>
</protein>
<dbReference type="AlphaFoldDB" id="A0A0N0RSE5"/>
<dbReference type="Pfam" id="PF05680">
    <property type="entry name" value="ATP-synt_E"/>
    <property type="match status" value="1"/>
</dbReference>
<evidence type="ECO:0000256" key="5">
    <source>
        <dbReference type="ARBA" id="ARBA00022781"/>
    </source>
</evidence>
<evidence type="ECO:0000313" key="12">
    <source>
        <dbReference type="EMBL" id="KOS14922.1"/>
    </source>
</evidence>
<evidence type="ECO:0000256" key="2">
    <source>
        <dbReference type="ARBA" id="ARBA00007333"/>
    </source>
</evidence>
<dbReference type="GO" id="GO:0005743">
    <property type="term" value="C:mitochondrial inner membrane"/>
    <property type="evidence" value="ECO:0007669"/>
    <property type="project" value="UniProtKB-SubCell"/>
</dbReference>
<dbReference type="VEuPathDB" id="FungiDB:Malapachy_0715"/>
<keyword evidence="13" id="KW-1185">Reference proteome</keyword>
<name>A0A0N0RSE5_9BASI</name>
<reference evidence="12 13" key="1">
    <citation type="submission" date="2015-07" db="EMBL/GenBank/DDBJ databases">
        <title>Draft Genome Sequence of Malassezia furfur CBS1878 and Malassezia pachydermatis CBS1879.</title>
        <authorList>
            <person name="Triana S."/>
            <person name="Ohm R."/>
            <person name="Gonzalez A."/>
            <person name="DeCock H."/>
            <person name="Restrepo S."/>
            <person name="Celis A."/>
        </authorList>
    </citation>
    <scope>NUCLEOTIDE SEQUENCE [LARGE SCALE GENOMIC DNA]</scope>
    <source>
        <strain evidence="12 13">CBS 1879</strain>
    </source>
</reference>
<keyword evidence="7 11" id="KW-0406">Ion transport</keyword>
<dbReference type="EMBL" id="LGAV01000003">
    <property type="protein sequence ID" value="KOS14922.1"/>
    <property type="molecule type" value="Genomic_DNA"/>
</dbReference>
<keyword evidence="5 11" id="KW-0375">Hydrogen ion transport</keyword>
<gene>
    <name evidence="12" type="ORF">Malapachy_0715</name>
</gene>
<comment type="caution">
    <text evidence="12">The sequence shown here is derived from an EMBL/GenBank/DDBJ whole genome shotgun (WGS) entry which is preliminary data.</text>
</comment>
<dbReference type="GO" id="GO:0015078">
    <property type="term" value="F:proton transmembrane transporter activity"/>
    <property type="evidence" value="ECO:0007669"/>
    <property type="project" value="InterPro"/>
</dbReference>
<evidence type="ECO:0000256" key="1">
    <source>
        <dbReference type="ARBA" id="ARBA00004273"/>
    </source>
</evidence>
<evidence type="ECO:0000256" key="8">
    <source>
        <dbReference type="ARBA" id="ARBA00023128"/>
    </source>
</evidence>
<dbReference type="GO" id="GO:0015986">
    <property type="term" value="P:proton motive force-driven ATP synthesis"/>
    <property type="evidence" value="ECO:0007669"/>
    <property type="project" value="InterPro"/>
</dbReference>
<comment type="similarity">
    <text evidence="2 11">Belongs to the ATPase e subunit family.</text>
</comment>
<keyword evidence="9" id="KW-0472">Membrane</keyword>
<comment type="subcellular location">
    <subcellularLocation>
        <location evidence="1 11">Mitochondrion inner membrane</location>
    </subcellularLocation>
</comment>
<evidence type="ECO:0000256" key="7">
    <source>
        <dbReference type="ARBA" id="ARBA00023065"/>
    </source>
</evidence>
<dbReference type="GeneID" id="28727104"/>
<accession>A0A0N0RSE5</accession>
<evidence type="ECO:0000256" key="11">
    <source>
        <dbReference type="RuleBase" id="RU367005"/>
    </source>
</evidence>
<dbReference type="RefSeq" id="XP_017992554.1">
    <property type="nucleotide sequence ID" value="XM_018135229.1"/>
</dbReference>
<evidence type="ECO:0000256" key="9">
    <source>
        <dbReference type="ARBA" id="ARBA00023136"/>
    </source>
</evidence>
<dbReference type="Proteomes" id="UP000037751">
    <property type="component" value="Unassembled WGS sequence"/>
</dbReference>
<evidence type="ECO:0000256" key="6">
    <source>
        <dbReference type="ARBA" id="ARBA00022792"/>
    </source>
</evidence>
<proteinExistence type="inferred from homology"/>
<evidence type="ECO:0000256" key="4">
    <source>
        <dbReference type="ARBA" id="ARBA00022547"/>
    </source>
</evidence>
<sequence>MSPSPIVNVVRYSALVAGIGYGIVHRRTLQTQYDEKIQQKAVKHQEDLIKQAKEKYAALQQAKKPILKSDDVVFNPDDPNFDIEKVIAYLEKL</sequence>
<organism evidence="12 13">
    <name type="scientific">Malassezia pachydermatis</name>
    <dbReference type="NCBI Taxonomy" id="77020"/>
    <lineage>
        <taxon>Eukaryota</taxon>
        <taxon>Fungi</taxon>
        <taxon>Dikarya</taxon>
        <taxon>Basidiomycota</taxon>
        <taxon>Ustilaginomycotina</taxon>
        <taxon>Malasseziomycetes</taxon>
        <taxon>Malasseziales</taxon>
        <taxon>Malasseziaceae</taxon>
        <taxon>Malassezia</taxon>
    </lineage>
</organism>
<evidence type="ECO:0000313" key="13">
    <source>
        <dbReference type="Proteomes" id="UP000037751"/>
    </source>
</evidence>
<dbReference type="OrthoDB" id="2125027at2759"/>
<dbReference type="InterPro" id="IPR008386">
    <property type="entry name" value="ATP_synth_F0_esu_mt"/>
</dbReference>
<keyword evidence="8 11" id="KW-0496">Mitochondrion</keyword>
<dbReference type="GO" id="GO:0045259">
    <property type="term" value="C:proton-transporting ATP synthase complex"/>
    <property type="evidence" value="ECO:0007669"/>
    <property type="project" value="UniProtKB-UniRule"/>
</dbReference>
<comment type="function">
    <text evidence="11">Subunit e, of the mitochondrial membrane ATP synthase complex (F(1)F(0) ATP synthase or Complex V) that produces ATP from ADP in the presence of a proton gradient across the membrane which is generated by electron transport complexes of the respiratory chain. ATP synthase complex consist of a soluble F(1) head domain - the catalytic core - and a membrane F(1) domain - the membrane proton channel. These two domains are linked by a central stalk rotating inside the F(1) region and a stationary peripheral stalk. During catalysis, ATP synthesis in the catalytic domain of F(1) is coupled via a rotary mechanism of the central stalk subunits to proton translocation. In vivo, can only synthesize ATP although its ATP hydrolase activity can be activated artificially in vitro. Part of the complex F(0) domain.</text>
</comment>